<feature type="transmembrane region" description="Helical" evidence="1">
    <location>
        <begin position="6"/>
        <end position="25"/>
    </location>
</feature>
<name>A0ABQ0Y1S4_STAGA</name>
<evidence type="ECO:0000313" key="2">
    <source>
        <dbReference type="EMBL" id="GEQ05352.1"/>
    </source>
</evidence>
<keyword evidence="3" id="KW-1185">Reference proteome</keyword>
<keyword evidence="1" id="KW-0472">Membrane</keyword>
<organism evidence="2 3">
    <name type="scientific">Staphylococcus gallinarum</name>
    <dbReference type="NCBI Taxonomy" id="1293"/>
    <lineage>
        <taxon>Bacteria</taxon>
        <taxon>Bacillati</taxon>
        <taxon>Bacillota</taxon>
        <taxon>Bacilli</taxon>
        <taxon>Bacillales</taxon>
        <taxon>Staphylococcaceae</taxon>
        <taxon>Staphylococcus</taxon>
    </lineage>
</organism>
<keyword evidence="1" id="KW-1133">Transmembrane helix</keyword>
<comment type="caution">
    <text evidence="2">The sequence shown here is derived from an EMBL/GenBank/DDBJ whole genome shotgun (WGS) entry which is preliminary data.</text>
</comment>
<gene>
    <name evidence="2" type="ORF">SGA02_11800</name>
</gene>
<reference evidence="2 3" key="1">
    <citation type="submission" date="2019-07" db="EMBL/GenBank/DDBJ databases">
        <title>Whole genome shotgun sequence of Staphylococcus gallinarum NBRC 109767.</title>
        <authorList>
            <person name="Hosoyama A."/>
            <person name="Uohara A."/>
            <person name="Ohji S."/>
            <person name="Ichikawa N."/>
        </authorList>
    </citation>
    <scope>NUCLEOTIDE SEQUENCE [LARGE SCALE GENOMIC DNA]</scope>
    <source>
        <strain evidence="2 3">NBRC 109767</strain>
    </source>
</reference>
<dbReference type="EMBL" id="BKAX01000003">
    <property type="protein sequence ID" value="GEQ05352.1"/>
    <property type="molecule type" value="Genomic_DNA"/>
</dbReference>
<proteinExistence type="predicted"/>
<sequence>MAVVGPIISFLNAIICFLKNFLYMYKNKLFRSLKYNLQKCKLILKMSFIFYKLGNKIYKN</sequence>
<accession>A0ABQ0Y1S4</accession>
<evidence type="ECO:0000256" key="1">
    <source>
        <dbReference type="SAM" id="Phobius"/>
    </source>
</evidence>
<protein>
    <submittedName>
        <fullName evidence="2">Uncharacterized protein</fullName>
    </submittedName>
</protein>
<evidence type="ECO:0000313" key="3">
    <source>
        <dbReference type="Proteomes" id="UP000321057"/>
    </source>
</evidence>
<dbReference type="Proteomes" id="UP000321057">
    <property type="component" value="Unassembled WGS sequence"/>
</dbReference>
<keyword evidence="1" id="KW-0812">Transmembrane</keyword>